<dbReference type="AlphaFoldDB" id="A0A381NJR2"/>
<dbReference type="SUPFAM" id="SSF49503">
    <property type="entry name" value="Cupredoxins"/>
    <property type="match status" value="1"/>
</dbReference>
<sequence length="240" mass="25772">MYMKKSILTALILAVSLIAILAAAACNGSDPEAFDVAVVIESGSMDPRTIKVKQGDMVTLKILADDAGKFHLHTYDVEADIPADQETDFHFVAEATGRFKITYHPKAGDGEHGENDVHGGIFKSEAIAPGESFVFEVHEHLAGKIVPFHSHLRPALNGSISVSRAAGQTGSVAIEYTDEGAEPHEVSVDPGTAITWTNNSSIPQTVISGHHADMAMGEHKMDEHEEGEEIEIGLLEVQPR</sequence>
<proteinExistence type="predicted"/>
<reference evidence="2" key="1">
    <citation type="submission" date="2018-05" db="EMBL/GenBank/DDBJ databases">
        <authorList>
            <person name="Lanie J.A."/>
            <person name="Ng W.-L."/>
            <person name="Kazmierczak K.M."/>
            <person name="Andrzejewski T.M."/>
            <person name="Davidsen T.M."/>
            <person name="Wayne K.J."/>
            <person name="Tettelin H."/>
            <person name="Glass J.I."/>
            <person name="Rusch D."/>
            <person name="Podicherti R."/>
            <person name="Tsui H.-C.T."/>
            <person name="Winkler M.E."/>
        </authorList>
    </citation>
    <scope>NUCLEOTIDE SEQUENCE</scope>
</reference>
<evidence type="ECO:0000313" key="2">
    <source>
        <dbReference type="EMBL" id="SUZ54795.1"/>
    </source>
</evidence>
<name>A0A381NJR2_9ZZZZ</name>
<accession>A0A381NJR2</accession>
<gene>
    <name evidence="2" type="ORF">METZ01_LOCUS7649</name>
</gene>
<dbReference type="Gene3D" id="2.60.40.420">
    <property type="entry name" value="Cupredoxins - blue copper proteins"/>
    <property type="match status" value="2"/>
</dbReference>
<dbReference type="EMBL" id="UINC01000408">
    <property type="protein sequence ID" value="SUZ54795.1"/>
    <property type="molecule type" value="Genomic_DNA"/>
</dbReference>
<organism evidence="2">
    <name type="scientific">marine metagenome</name>
    <dbReference type="NCBI Taxonomy" id="408172"/>
    <lineage>
        <taxon>unclassified sequences</taxon>
        <taxon>metagenomes</taxon>
        <taxon>ecological metagenomes</taxon>
    </lineage>
</organism>
<dbReference type="Pfam" id="PF13473">
    <property type="entry name" value="Cupredoxin_1"/>
    <property type="match status" value="1"/>
</dbReference>
<dbReference type="InterPro" id="IPR008972">
    <property type="entry name" value="Cupredoxin"/>
</dbReference>
<evidence type="ECO:0000259" key="1">
    <source>
        <dbReference type="Pfam" id="PF13473"/>
    </source>
</evidence>
<protein>
    <recommendedName>
        <fullName evidence="1">EfeO-type cupredoxin-like domain-containing protein</fullName>
    </recommendedName>
</protein>
<dbReference type="PROSITE" id="PS51257">
    <property type="entry name" value="PROKAR_LIPOPROTEIN"/>
    <property type="match status" value="1"/>
</dbReference>
<dbReference type="InterPro" id="IPR028096">
    <property type="entry name" value="EfeO_Cupredoxin"/>
</dbReference>
<feature type="domain" description="EfeO-type cupredoxin-like" evidence="1">
    <location>
        <begin position="16"/>
        <end position="102"/>
    </location>
</feature>